<evidence type="ECO:0008006" key="8">
    <source>
        <dbReference type="Google" id="ProtNLM"/>
    </source>
</evidence>
<keyword evidence="4" id="KW-0472">Membrane</keyword>
<dbReference type="InterPro" id="IPR000527">
    <property type="entry name" value="Flag_Lring"/>
</dbReference>
<sequence length="207" mass="22412">MKNTAVIISSLLLTFSVRADSLWKDDVSRSPFADKKARFVGDILNVRVQESNAAKRDAKTESSRTGTADASISSFFFGTQAGTSTGSQAGKHKGSYPAMKFSNATSHAGTGTIDNSDSITARFGVRVVDLLPNGNLIVEGIRNASYAGESQTIVLRGAVRPFDIESDNTIYSYLLSDLQIRYVSSGVISSAKDKGWFMNFWDKISPF</sequence>
<organism evidence="7">
    <name type="scientific">marine metagenome</name>
    <dbReference type="NCBI Taxonomy" id="408172"/>
    <lineage>
        <taxon>unclassified sequences</taxon>
        <taxon>metagenomes</taxon>
        <taxon>ecological metagenomes</taxon>
    </lineage>
</organism>
<proteinExistence type="predicted"/>
<keyword evidence="6" id="KW-0998">Cell outer membrane</keyword>
<evidence type="ECO:0000256" key="5">
    <source>
        <dbReference type="ARBA" id="ARBA00023143"/>
    </source>
</evidence>
<evidence type="ECO:0000256" key="6">
    <source>
        <dbReference type="ARBA" id="ARBA00023237"/>
    </source>
</evidence>
<accession>A0A381YJJ8</accession>
<dbReference type="PANTHER" id="PTHR34933">
    <property type="entry name" value="FLAGELLAR L-RING PROTEIN"/>
    <property type="match status" value="1"/>
</dbReference>
<dbReference type="EMBL" id="UINC01018270">
    <property type="protein sequence ID" value="SVA76597.1"/>
    <property type="molecule type" value="Genomic_DNA"/>
</dbReference>
<evidence type="ECO:0000256" key="2">
    <source>
        <dbReference type="ARBA" id="ARBA00004442"/>
    </source>
</evidence>
<dbReference type="GO" id="GO:0009279">
    <property type="term" value="C:cell outer membrane"/>
    <property type="evidence" value="ECO:0007669"/>
    <property type="project" value="UniProtKB-SubCell"/>
</dbReference>
<dbReference type="GO" id="GO:0003774">
    <property type="term" value="F:cytoskeletal motor activity"/>
    <property type="evidence" value="ECO:0007669"/>
    <property type="project" value="InterPro"/>
</dbReference>
<dbReference type="PRINTS" id="PR01008">
    <property type="entry name" value="FLGLRINGFLGH"/>
</dbReference>
<evidence type="ECO:0000313" key="7">
    <source>
        <dbReference type="EMBL" id="SVA76597.1"/>
    </source>
</evidence>
<keyword evidence="5" id="KW-0975">Bacterial flagellum</keyword>
<gene>
    <name evidence="7" type="ORF">METZ01_LOCUS129451</name>
</gene>
<name>A0A381YJJ8_9ZZZZ</name>
<keyword evidence="3" id="KW-0732">Signal</keyword>
<dbReference type="GO" id="GO:0009427">
    <property type="term" value="C:bacterial-type flagellum basal body, distal rod, L ring"/>
    <property type="evidence" value="ECO:0007669"/>
    <property type="project" value="InterPro"/>
</dbReference>
<comment type="subcellular location">
    <subcellularLocation>
        <location evidence="1">Bacterial flagellum</location>
    </subcellularLocation>
    <subcellularLocation>
        <location evidence="2">Cell outer membrane</location>
    </subcellularLocation>
</comment>
<dbReference type="AlphaFoldDB" id="A0A381YJJ8"/>
<evidence type="ECO:0000256" key="3">
    <source>
        <dbReference type="ARBA" id="ARBA00022729"/>
    </source>
</evidence>
<dbReference type="PANTHER" id="PTHR34933:SF1">
    <property type="entry name" value="FLAGELLAR L-RING PROTEIN"/>
    <property type="match status" value="1"/>
</dbReference>
<protein>
    <recommendedName>
        <fullName evidence="8">Flagellar L-ring protein</fullName>
    </recommendedName>
</protein>
<dbReference type="Pfam" id="PF02107">
    <property type="entry name" value="FlgH"/>
    <property type="match status" value="1"/>
</dbReference>
<evidence type="ECO:0000256" key="4">
    <source>
        <dbReference type="ARBA" id="ARBA00023136"/>
    </source>
</evidence>
<reference evidence="7" key="1">
    <citation type="submission" date="2018-05" db="EMBL/GenBank/DDBJ databases">
        <authorList>
            <person name="Lanie J.A."/>
            <person name="Ng W.-L."/>
            <person name="Kazmierczak K.M."/>
            <person name="Andrzejewski T.M."/>
            <person name="Davidsen T.M."/>
            <person name="Wayne K.J."/>
            <person name="Tettelin H."/>
            <person name="Glass J.I."/>
            <person name="Rusch D."/>
            <person name="Podicherti R."/>
            <person name="Tsui H.-C.T."/>
            <person name="Winkler M.E."/>
        </authorList>
    </citation>
    <scope>NUCLEOTIDE SEQUENCE</scope>
</reference>
<dbReference type="GO" id="GO:0071973">
    <property type="term" value="P:bacterial-type flagellum-dependent cell motility"/>
    <property type="evidence" value="ECO:0007669"/>
    <property type="project" value="InterPro"/>
</dbReference>
<evidence type="ECO:0000256" key="1">
    <source>
        <dbReference type="ARBA" id="ARBA00004365"/>
    </source>
</evidence>